<comment type="caution">
    <text evidence="2">The sequence shown here is derived from an EMBL/GenBank/DDBJ whole genome shotgun (WGS) entry which is preliminary data.</text>
</comment>
<keyword evidence="1" id="KW-1133">Transmembrane helix</keyword>
<evidence type="ECO:0000313" key="2">
    <source>
        <dbReference type="EMBL" id="MDA6070488.1"/>
    </source>
</evidence>
<evidence type="ECO:0000313" key="3">
    <source>
        <dbReference type="Proteomes" id="UP001212170"/>
    </source>
</evidence>
<dbReference type="Proteomes" id="UP001212170">
    <property type="component" value="Unassembled WGS sequence"/>
</dbReference>
<keyword evidence="1" id="KW-0472">Membrane</keyword>
<proteinExistence type="predicted"/>
<keyword evidence="3" id="KW-1185">Reference proteome</keyword>
<accession>A0ABT4WD35</accession>
<sequence length="141" mass="17328">MKKKIYIGLVTIIILCSAYYYWENRYVELRPVLVNDDLHGPVLFSETFHNQLFKIAKPNEIPPNFYKNIKWVLERQHQEYIVKNGVIYIRYKYMNDYEMIWNHTTKTNDLEWFKSQREMDIFNGKRENKEELDNIIKELQQ</sequence>
<gene>
    <name evidence="2" type="ORF">NJT12_12740</name>
</gene>
<dbReference type="EMBL" id="JAMZNK010000019">
    <property type="protein sequence ID" value="MDA6070488.1"/>
    <property type="molecule type" value="Genomic_DNA"/>
</dbReference>
<keyword evidence="1" id="KW-0812">Transmembrane</keyword>
<reference evidence="2 3" key="1">
    <citation type="journal article" date="2023" name="Chemosphere">
        <title>Whole genome analysis of Flavobacterium aziz-sancarii sp. nov., isolated from Ardley Island (Antarctica), revealed a rich resistome and bioremediation potential.</title>
        <authorList>
            <person name="Otur C."/>
            <person name="Okay S."/>
            <person name="Kurt-Kizildogan A."/>
        </authorList>
    </citation>
    <scope>NUCLEOTIDE SEQUENCE [LARGE SCALE GENOMIC DNA]</scope>
    <source>
        <strain evidence="2 3">AC</strain>
    </source>
</reference>
<evidence type="ECO:0000256" key="1">
    <source>
        <dbReference type="SAM" id="Phobius"/>
    </source>
</evidence>
<name>A0ABT4WD35_9FLAO</name>
<dbReference type="RefSeq" id="WP_271336303.1">
    <property type="nucleotide sequence ID" value="NZ_JAMZNK010000019.1"/>
</dbReference>
<feature type="transmembrane region" description="Helical" evidence="1">
    <location>
        <begin position="5"/>
        <end position="22"/>
    </location>
</feature>
<organism evidence="2 3">
    <name type="scientific">Flavobacterium azizsancarii</name>
    <dbReference type="NCBI Taxonomy" id="2961580"/>
    <lineage>
        <taxon>Bacteria</taxon>
        <taxon>Pseudomonadati</taxon>
        <taxon>Bacteroidota</taxon>
        <taxon>Flavobacteriia</taxon>
        <taxon>Flavobacteriales</taxon>
        <taxon>Flavobacteriaceae</taxon>
        <taxon>Flavobacterium</taxon>
    </lineage>
</organism>
<protein>
    <submittedName>
        <fullName evidence="2">Uncharacterized protein</fullName>
    </submittedName>
</protein>